<reference evidence="1" key="1">
    <citation type="journal article" name="Emerg. Infect. Dis.">
        <title>Two cases of a newly characterized neisseria species.</title>
        <authorList>
            <person name="Mustapha M."/>
            <person name="Lemos A.P.S."/>
            <person name="Harrison L.H."/>
            <person name="Vantyne D."/>
            <person name="Sacchi C.T."/>
        </authorList>
    </citation>
    <scope>NUCLEOTIDE SEQUENCE</scope>
    <source>
        <strain evidence="1">N.95.16</strain>
    </source>
</reference>
<evidence type="ECO:0000313" key="2">
    <source>
        <dbReference type="Proteomes" id="UP000486297"/>
    </source>
</evidence>
<dbReference type="Proteomes" id="UP000486297">
    <property type="component" value="Unassembled WGS sequence"/>
</dbReference>
<protein>
    <submittedName>
        <fullName evidence="1">Uncharacterized protein</fullName>
    </submittedName>
</protein>
<keyword evidence="2" id="KW-1185">Reference proteome</keyword>
<comment type="caution">
    <text evidence="1">The sequence shown here is derived from an EMBL/GenBank/DDBJ whole genome shotgun (WGS) entry which is preliminary data.</text>
</comment>
<organism evidence="1 2">
    <name type="scientific">Neisseria brasiliensis</name>
    <dbReference type="NCBI Taxonomy" id="2666100"/>
    <lineage>
        <taxon>Bacteria</taxon>
        <taxon>Pseudomonadati</taxon>
        <taxon>Pseudomonadota</taxon>
        <taxon>Betaproteobacteria</taxon>
        <taxon>Neisseriales</taxon>
        <taxon>Neisseriaceae</taxon>
        <taxon>Neisseria</taxon>
    </lineage>
</organism>
<dbReference type="EMBL" id="WJXO01000001">
    <property type="protein sequence ID" value="MRN38031.1"/>
    <property type="molecule type" value="Genomic_DNA"/>
</dbReference>
<dbReference type="RefSeq" id="WP_095502831.1">
    <property type="nucleotide sequence ID" value="NZ_CP046027.1"/>
</dbReference>
<evidence type="ECO:0000313" key="1">
    <source>
        <dbReference type="EMBL" id="MRN38031.1"/>
    </source>
</evidence>
<name>A0A5Q3S0M9_9NEIS</name>
<sequence>MAANTSTRLQMIFDMYGVDIAKLNPSAPAENETGRNIPDIPVLDFSDGQPFVPDPTYGDFMPVDVERPDGSANHGQPDIPVLDFSDGQPFVPDPIYGDFMPVDVERPDGSANHGQPDIPVVDFSDDQPFVPDPTYGDFMPVNVERPDGAENTVGDYPAFIYDPVYGEFMLTNLERPQKDAYVDSILDSEAEQLPGADSVFSQPAATETGSSAIGANLLNTPYEDDTATIAAANAAIV</sequence>
<accession>A0A5Q3S0M9</accession>
<gene>
    <name evidence="1" type="ORF">GJU80_05915</name>
</gene>
<dbReference type="AlphaFoldDB" id="A0A5Q3S0M9"/>
<proteinExistence type="predicted"/>